<dbReference type="AlphaFoldDB" id="A0A0A8ZY81"/>
<feature type="transmembrane region" description="Helical" evidence="1">
    <location>
        <begin position="20"/>
        <end position="45"/>
    </location>
</feature>
<proteinExistence type="predicted"/>
<evidence type="ECO:0000256" key="1">
    <source>
        <dbReference type="SAM" id="Phobius"/>
    </source>
</evidence>
<reference evidence="2" key="2">
    <citation type="journal article" date="2015" name="Data Brief">
        <title>Shoot transcriptome of the giant reed, Arundo donax.</title>
        <authorList>
            <person name="Barrero R.A."/>
            <person name="Guerrero F.D."/>
            <person name="Moolhuijzen P."/>
            <person name="Goolsby J.A."/>
            <person name="Tidwell J."/>
            <person name="Bellgard S.E."/>
            <person name="Bellgard M.I."/>
        </authorList>
    </citation>
    <scope>NUCLEOTIDE SEQUENCE</scope>
    <source>
        <tissue evidence="2">Shoot tissue taken approximately 20 cm above the soil surface</tissue>
    </source>
</reference>
<keyword evidence="1" id="KW-1133">Transmembrane helix</keyword>
<evidence type="ECO:0000313" key="2">
    <source>
        <dbReference type="EMBL" id="JAD42668.1"/>
    </source>
</evidence>
<sequence>MFLLRISQIRRVAMQYGLDLLSSCLSCTLALANTLMISIIPISLWQCIVVLQHILTRCIYRYLPFCHICPGNNVL</sequence>
<protein>
    <submittedName>
        <fullName evidence="2">Uncharacterized protein</fullName>
    </submittedName>
</protein>
<dbReference type="EMBL" id="GBRH01255227">
    <property type="protein sequence ID" value="JAD42668.1"/>
    <property type="molecule type" value="Transcribed_RNA"/>
</dbReference>
<reference evidence="2" key="1">
    <citation type="submission" date="2014-09" db="EMBL/GenBank/DDBJ databases">
        <authorList>
            <person name="Magalhaes I.L.F."/>
            <person name="Oliveira U."/>
            <person name="Santos F.R."/>
            <person name="Vidigal T.H.D.A."/>
            <person name="Brescovit A.D."/>
            <person name="Santos A.J."/>
        </authorList>
    </citation>
    <scope>NUCLEOTIDE SEQUENCE</scope>
    <source>
        <tissue evidence="2">Shoot tissue taken approximately 20 cm above the soil surface</tissue>
    </source>
</reference>
<keyword evidence="1" id="KW-0472">Membrane</keyword>
<name>A0A0A8ZY81_ARUDO</name>
<accession>A0A0A8ZY81</accession>
<keyword evidence="1" id="KW-0812">Transmembrane</keyword>
<organism evidence="2">
    <name type="scientific">Arundo donax</name>
    <name type="common">Giant reed</name>
    <name type="synonym">Donax arundinaceus</name>
    <dbReference type="NCBI Taxonomy" id="35708"/>
    <lineage>
        <taxon>Eukaryota</taxon>
        <taxon>Viridiplantae</taxon>
        <taxon>Streptophyta</taxon>
        <taxon>Embryophyta</taxon>
        <taxon>Tracheophyta</taxon>
        <taxon>Spermatophyta</taxon>
        <taxon>Magnoliopsida</taxon>
        <taxon>Liliopsida</taxon>
        <taxon>Poales</taxon>
        <taxon>Poaceae</taxon>
        <taxon>PACMAD clade</taxon>
        <taxon>Arundinoideae</taxon>
        <taxon>Arundineae</taxon>
        <taxon>Arundo</taxon>
    </lineage>
</organism>